<evidence type="ECO:0000313" key="3">
    <source>
        <dbReference type="Proteomes" id="UP001279410"/>
    </source>
</evidence>
<dbReference type="EMBL" id="BRZM01000109">
    <property type="protein sequence ID" value="GLD67351.1"/>
    <property type="molecule type" value="Genomic_DNA"/>
</dbReference>
<gene>
    <name evidence="2" type="ORF">AKAME5_001870400</name>
</gene>
<name>A0AAD3RGC4_LATJO</name>
<organism evidence="2 3">
    <name type="scientific">Lates japonicus</name>
    <name type="common">Japanese lates</name>
    <dbReference type="NCBI Taxonomy" id="270547"/>
    <lineage>
        <taxon>Eukaryota</taxon>
        <taxon>Metazoa</taxon>
        <taxon>Chordata</taxon>
        <taxon>Craniata</taxon>
        <taxon>Vertebrata</taxon>
        <taxon>Euteleostomi</taxon>
        <taxon>Actinopterygii</taxon>
        <taxon>Neopterygii</taxon>
        <taxon>Teleostei</taxon>
        <taxon>Neoteleostei</taxon>
        <taxon>Acanthomorphata</taxon>
        <taxon>Carangaria</taxon>
        <taxon>Carangaria incertae sedis</taxon>
        <taxon>Centropomidae</taxon>
        <taxon>Lates</taxon>
    </lineage>
</organism>
<reference evidence="2" key="1">
    <citation type="submission" date="2022-08" db="EMBL/GenBank/DDBJ databases">
        <title>Genome sequencing of akame (Lates japonicus).</title>
        <authorList>
            <person name="Hashiguchi Y."/>
            <person name="Takahashi H."/>
        </authorList>
    </citation>
    <scope>NUCLEOTIDE SEQUENCE</scope>
    <source>
        <strain evidence="2">Kochi</strain>
    </source>
</reference>
<proteinExistence type="predicted"/>
<evidence type="ECO:0000256" key="1">
    <source>
        <dbReference type="SAM" id="MobiDB-lite"/>
    </source>
</evidence>
<sequence>MLGKGGPRTSSPASAVLARPAFTCLRLSARIPRELGTGDFPHFTPPKFRQRTVTPVPPFCSRQDVRIEASTDDPTLLESDEARER</sequence>
<keyword evidence="3" id="KW-1185">Reference proteome</keyword>
<protein>
    <submittedName>
        <fullName evidence="2">Short transient receptor potential channel 7-like protein</fullName>
    </submittedName>
</protein>
<evidence type="ECO:0000313" key="2">
    <source>
        <dbReference type="EMBL" id="GLD67351.1"/>
    </source>
</evidence>
<feature type="region of interest" description="Disordered" evidence="1">
    <location>
        <begin position="35"/>
        <end position="85"/>
    </location>
</feature>
<dbReference type="AlphaFoldDB" id="A0AAD3RGC4"/>
<keyword evidence="2" id="KW-0675">Receptor</keyword>
<comment type="caution">
    <text evidence="2">The sequence shown here is derived from an EMBL/GenBank/DDBJ whole genome shotgun (WGS) entry which is preliminary data.</text>
</comment>
<accession>A0AAD3RGC4</accession>
<dbReference type="Proteomes" id="UP001279410">
    <property type="component" value="Unassembled WGS sequence"/>
</dbReference>